<feature type="domain" description="Phage tail fibre protein N-terminal" evidence="2">
    <location>
        <begin position="3"/>
        <end position="95"/>
    </location>
</feature>
<dbReference type="PANTHER" id="PTHR35191:SF1">
    <property type="entry name" value="PROPHAGE SIDE TAIL FIBER PROTEIN HOMOLOG STFQ-RELATED"/>
    <property type="match status" value="1"/>
</dbReference>
<protein>
    <recommendedName>
        <fullName evidence="2">Phage tail fibre protein N-terminal domain-containing protein</fullName>
    </recommendedName>
</protein>
<evidence type="ECO:0000256" key="1">
    <source>
        <dbReference type="SAM" id="MobiDB-lite"/>
    </source>
</evidence>
<feature type="region of interest" description="Disordered" evidence="1">
    <location>
        <begin position="298"/>
        <end position="328"/>
    </location>
</feature>
<comment type="caution">
    <text evidence="3">The sequence shown here is derived from an EMBL/GenBank/DDBJ whole genome shotgun (WGS) entry which is preliminary data.</text>
</comment>
<sequence>MSLLITDAGIAASIEAEALGVNYKITHIGIGLDGYVPTADQTQLKNEVAREALSRGLTPAIGRLHFEAVFAGNTSFDGKEIGYFLEDGTLFAVDSRDGEIMSLKRSNTIITESFELNLAGSSIKNITVELMGAPYATEELAGIAKITTIDKMNSDDDETIVTPKKLKDNTATDDDIDTESNEPKFIQLPQLWRGIQKFVLDKLWLPLAELIYPVGCPIPYPAAEAPSKFIAYIGQSFDKTVFTKLAERFPSGVMPDMRKNYIRGLGEGETPLSIKGQSVQALGFSHTLSAVYQKTTQIRSTSPSSTSTGDVTYNVPDDNWSSTTPTGRSIPYTRGVRIRNQSANSIINGNGVITGTGVETNPNSVRWLYITRAA</sequence>
<evidence type="ECO:0000313" key="4">
    <source>
        <dbReference type="Proteomes" id="UP000321787"/>
    </source>
</evidence>
<organism evidence="3 4">
    <name type="scientific">Aliivibrio fischeri</name>
    <name type="common">Vibrio fischeri</name>
    <dbReference type="NCBI Taxonomy" id="668"/>
    <lineage>
        <taxon>Bacteria</taxon>
        <taxon>Pseudomonadati</taxon>
        <taxon>Pseudomonadota</taxon>
        <taxon>Gammaproteobacteria</taxon>
        <taxon>Vibrionales</taxon>
        <taxon>Vibrionaceae</taxon>
        <taxon>Aliivibrio</taxon>
    </lineage>
</organism>
<accession>A0A510UGW9</accession>
<dbReference type="Proteomes" id="UP000321787">
    <property type="component" value="Unassembled WGS sequence"/>
</dbReference>
<dbReference type="EMBL" id="BJTZ01000002">
    <property type="protein sequence ID" value="GEK12571.1"/>
    <property type="molecule type" value="Genomic_DNA"/>
</dbReference>
<dbReference type="AlphaFoldDB" id="A0A510UGW9"/>
<name>A0A510UGW9_ALIFS</name>
<dbReference type="Gene3D" id="3.90.1340.10">
    <property type="entry name" value="Phage tail collar domain"/>
    <property type="match status" value="1"/>
</dbReference>
<dbReference type="InterPro" id="IPR037053">
    <property type="entry name" value="Phage_tail_collar_dom_sf"/>
</dbReference>
<evidence type="ECO:0000259" key="2">
    <source>
        <dbReference type="Pfam" id="PF12571"/>
    </source>
</evidence>
<gene>
    <name evidence="3" type="ORF">AFI02nite_06070</name>
</gene>
<dbReference type="PANTHER" id="PTHR35191">
    <property type="entry name" value="PROPHAGE SIDE TAIL FIBER PROTEIN HOMOLOG STFQ-RELATED"/>
    <property type="match status" value="1"/>
</dbReference>
<evidence type="ECO:0000313" key="3">
    <source>
        <dbReference type="EMBL" id="GEK12571.1"/>
    </source>
</evidence>
<dbReference type="InterPro" id="IPR051934">
    <property type="entry name" value="Phage_Tail_Fiber_Structural"/>
</dbReference>
<dbReference type="InterPro" id="IPR022225">
    <property type="entry name" value="Phage_tail_fibre_N"/>
</dbReference>
<feature type="compositionally biased region" description="Polar residues" evidence="1">
    <location>
        <begin position="298"/>
        <end position="311"/>
    </location>
</feature>
<dbReference type="Pfam" id="PF12571">
    <property type="entry name" value="Phage_tail_fib"/>
    <property type="match status" value="1"/>
</dbReference>
<dbReference type="SUPFAM" id="SSF88874">
    <property type="entry name" value="Receptor-binding domain of short tail fibre protein gp12"/>
    <property type="match status" value="1"/>
</dbReference>
<reference evidence="3 4" key="1">
    <citation type="submission" date="2019-07" db="EMBL/GenBank/DDBJ databases">
        <title>Whole genome shotgun sequence of Aliivibrio fischeri NBRC 101058.</title>
        <authorList>
            <person name="Hosoyama A."/>
            <person name="Uohara A."/>
            <person name="Ohji S."/>
            <person name="Ichikawa N."/>
        </authorList>
    </citation>
    <scope>NUCLEOTIDE SEQUENCE [LARGE SCALE GENOMIC DNA]</scope>
    <source>
        <strain evidence="3 4">NBRC 101058</strain>
    </source>
</reference>
<dbReference type="RefSeq" id="WP_146861676.1">
    <property type="nucleotide sequence ID" value="NZ_BJTZ01000002.1"/>
</dbReference>
<proteinExistence type="predicted"/>